<accession>A0AAE6RAS2</accession>
<sequence>MSNKALAYRADIDGLRALAVLAVVIFHLNKQWLPGGFVGVDIFFVISGFLITGIVARQAAAGTFSFVDFYMRRVRRILPAALLATLTTLVFGSIFMLPDDAKALSISAVASTVSAANIYFWKFLDTSYFAASSDTVPLLHMWSLGVEEQFYLVWPTLLLFTLKLWGRGATMAVALVLAAVSFIYGQLTLASDPTFAYYMLPSRAGELLLGGITFFLADAVKESIKEVYTQALAMLGALLLAWSLAFIRETEGFPGFISIVPALGAALVLASGSFNSTYVGKILSVKPMVAIGLVSFSLYLWHWPVLAFYRYGFGEPDALGYFICLLAMAGLTLFSYFMVEVPFRSKRNWKFTLAIPASASLALALAGLLYMNDGVLSVVSPSGYQAALASNRSGSDPAAELPYVCQNAFKPELFTSPKCLLGDISKAPSAILVGDSNAAHFAGYLNIIALKQGLSMRNVEHSACPPFPGQRSVRYIKEGYKVSCPSYFAEVLNQIAKYDTVIVGASWPSYHHVDKVAFFDDFDAMLDELGKSGKKIIIALKAPTFNAIDRQCSEKALKIPYLDCGKRTTLPDTGEMRVNQEIIKRIQGRENVSYFGVRDLICDGVSCSAFSGTTQLYYDSGHLSRVGSEALGNLAIQAGKVPKSLQALSHPSIVVN</sequence>
<feature type="transmembrane region" description="Helical" evidence="1">
    <location>
        <begin position="196"/>
        <end position="216"/>
    </location>
</feature>
<feature type="transmembrane region" description="Helical" evidence="1">
    <location>
        <begin position="35"/>
        <end position="56"/>
    </location>
</feature>
<keyword evidence="1" id="KW-1133">Transmembrane helix</keyword>
<feature type="domain" description="SGNH" evidence="3">
    <location>
        <begin position="415"/>
        <end position="634"/>
    </location>
</feature>
<evidence type="ECO:0000313" key="4">
    <source>
        <dbReference type="EMBL" id="QHB26730.1"/>
    </source>
</evidence>
<feature type="transmembrane region" description="Helical" evidence="1">
    <location>
        <begin position="253"/>
        <end position="275"/>
    </location>
</feature>
<dbReference type="GO" id="GO:0016747">
    <property type="term" value="F:acyltransferase activity, transferring groups other than amino-acyl groups"/>
    <property type="evidence" value="ECO:0007669"/>
    <property type="project" value="InterPro"/>
</dbReference>
<evidence type="ECO:0000259" key="3">
    <source>
        <dbReference type="Pfam" id="PF19040"/>
    </source>
</evidence>
<feature type="transmembrane region" description="Helical" evidence="1">
    <location>
        <begin position="228"/>
        <end position="247"/>
    </location>
</feature>
<feature type="domain" description="Acyltransferase 3" evidence="2">
    <location>
        <begin position="10"/>
        <end position="329"/>
    </location>
</feature>
<feature type="transmembrane region" description="Helical" evidence="1">
    <location>
        <begin position="12"/>
        <end position="29"/>
    </location>
</feature>
<dbReference type="Pfam" id="PF19040">
    <property type="entry name" value="SGNH"/>
    <property type="match status" value="1"/>
</dbReference>
<dbReference type="RefSeq" id="WP_159266011.1">
    <property type="nucleotide sequence ID" value="NZ_CP040324.1"/>
</dbReference>
<keyword evidence="1" id="KW-0472">Membrane</keyword>
<name>A0AAE6RAS2_9PSED</name>
<feature type="transmembrane region" description="Helical" evidence="1">
    <location>
        <begin position="318"/>
        <end position="339"/>
    </location>
</feature>
<dbReference type="AlphaFoldDB" id="A0AAE6RAS2"/>
<feature type="transmembrane region" description="Helical" evidence="1">
    <location>
        <begin position="103"/>
        <end position="121"/>
    </location>
</feature>
<feature type="transmembrane region" description="Helical" evidence="1">
    <location>
        <begin position="287"/>
        <end position="306"/>
    </location>
</feature>
<reference evidence="4 5" key="1">
    <citation type="submission" date="2019-05" db="EMBL/GenBank/DDBJ databases">
        <title>Complete genome sequence of Pseudomonas Pseudomonas resinovorans.</title>
        <authorList>
            <person name="Chen H.-P."/>
        </authorList>
    </citation>
    <scope>NUCLEOTIDE SEQUENCE [LARGE SCALE GENOMIC DNA]</scope>
    <source>
        <strain evidence="4 5">TCU-CK1</strain>
    </source>
</reference>
<dbReference type="InterPro" id="IPR050879">
    <property type="entry name" value="Acyltransferase_3"/>
</dbReference>
<dbReference type="PANTHER" id="PTHR23028:SF53">
    <property type="entry name" value="ACYL_TRANSF_3 DOMAIN-CONTAINING PROTEIN"/>
    <property type="match status" value="1"/>
</dbReference>
<dbReference type="EMBL" id="CP040324">
    <property type="protein sequence ID" value="QHB26730.1"/>
    <property type="molecule type" value="Genomic_DNA"/>
</dbReference>
<dbReference type="Proteomes" id="UP000464593">
    <property type="component" value="Chromosome"/>
</dbReference>
<feature type="transmembrane region" description="Helical" evidence="1">
    <location>
        <begin position="77"/>
        <end position="97"/>
    </location>
</feature>
<dbReference type="PANTHER" id="PTHR23028">
    <property type="entry name" value="ACETYLTRANSFERASE"/>
    <property type="match status" value="1"/>
</dbReference>
<evidence type="ECO:0000256" key="1">
    <source>
        <dbReference type="SAM" id="Phobius"/>
    </source>
</evidence>
<protein>
    <submittedName>
        <fullName evidence="4">O-antigen acetylase</fullName>
    </submittedName>
</protein>
<dbReference type="InterPro" id="IPR043968">
    <property type="entry name" value="SGNH"/>
</dbReference>
<organism evidence="4 5">
    <name type="scientific">Pseudomonas monteilii</name>
    <dbReference type="NCBI Taxonomy" id="76759"/>
    <lineage>
        <taxon>Bacteria</taxon>
        <taxon>Pseudomonadati</taxon>
        <taxon>Pseudomonadota</taxon>
        <taxon>Gammaproteobacteria</taxon>
        <taxon>Pseudomonadales</taxon>
        <taxon>Pseudomonadaceae</taxon>
        <taxon>Pseudomonas</taxon>
    </lineage>
</organism>
<evidence type="ECO:0000259" key="2">
    <source>
        <dbReference type="Pfam" id="PF01757"/>
    </source>
</evidence>
<proteinExistence type="predicted"/>
<dbReference type="InterPro" id="IPR002656">
    <property type="entry name" value="Acyl_transf_3_dom"/>
</dbReference>
<dbReference type="GO" id="GO:0016020">
    <property type="term" value="C:membrane"/>
    <property type="evidence" value="ECO:0007669"/>
    <property type="project" value="TreeGrafter"/>
</dbReference>
<evidence type="ECO:0000313" key="5">
    <source>
        <dbReference type="Proteomes" id="UP000464593"/>
    </source>
</evidence>
<keyword evidence="1" id="KW-0812">Transmembrane</keyword>
<gene>
    <name evidence="4" type="ORF">TCK1_1384</name>
</gene>
<dbReference type="GO" id="GO:0009103">
    <property type="term" value="P:lipopolysaccharide biosynthetic process"/>
    <property type="evidence" value="ECO:0007669"/>
    <property type="project" value="TreeGrafter"/>
</dbReference>
<feature type="transmembrane region" description="Helical" evidence="1">
    <location>
        <begin position="351"/>
        <end position="371"/>
    </location>
</feature>
<dbReference type="Pfam" id="PF01757">
    <property type="entry name" value="Acyl_transf_3"/>
    <property type="match status" value="1"/>
</dbReference>
<feature type="transmembrane region" description="Helical" evidence="1">
    <location>
        <begin position="164"/>
        <end position="184"/>
    </location>
</feature>